<feature type="transmembrane region" description="Helical" evidence="1">
    <location>
        <begin position="67"/>
        <end position="86"/>
    </location>
</feature>
<evidence type="ECO:0000313" key="3">
    <source>
        <dbReference type="Proteomes" id="UP000018851"/>
    </source>
</evidence>
<keyword evidence="3" id="KW-1185">Reference proteome</keyword>
<geneLocation type="plasmid" evidence="2 3">
    <name>pNXO2</name>
</geneLocation>
<feature type="transmembrane region" description="Helical" evidence="1">
    <location>
        <begin position="12"/>
        <end position="39"/>
    </location>
</feature>
<dbReference type="Proteomes" id="UP000018851">
    <property type="component" value="Plasmid pNXO2"/>
</dbReference>
<dbReference type="RefSeq" id="WP_037448046.1">
    <property type="nucleotide sequence ID" value="NZ_CP011450.1"/>
</dbReference>
<dbReference type="GeneID" id="44135389"/>
<proteinExistence type="predicted"/>
<protein>
    <submittedName>
        <fullName evidence="2">Uncharacterized protein</fullName>
    </submittedName>
</protein>
<accession>A0A0F7JTX0</accession>
<dbReference type="OrthoDB" id="7572638at2"/>
<evidence type="ECO:0000313" key="2">
    <source>
        <dbReference type="EMBL" id="AKH18774.1"/>
    </source>
</evidence>
<organism evidence="2 3">
    <name type="scientific">Sphingomonas sanxanigenens DSM 19645 = NX02</name>
    <dbReference type="NCBI Taxonomy" id="1123269"/>
    <lineage>
        <taxon>Bacteria</taxon>
        <taxon>Pseudomonadati</taxon>
        <taxon>Pseudomonadota</taxon>
        <taxon>Alphaproteobacteria</taxon>
        <taxon>Sphingomonadales</taxon>
        <taxon>Sphingomonadaceae</taxon>
        <taxon>Sphingomonas</taxon>
    </lineage>
</organism>
<dbReference type="AlphaFoldDB" id="A0A0F7JTX0"/>
<reference evidence="2 3" key="1">
    <citation type="submission" date="2015-05" db="EMBL/GenBank/DDBJ databases">
        <title>Plasmid of Sphingomonas sanxanigenens NX02.</title>
        <authorList>
            <person name="Huang H."/>
            <person name="Ma T."/>
        </authorList>
    </citation>
    <scope>NUCLEOTIDE SEQUENCE [LARGE SCALE GENOMIC DNA]</scope>
    <source>
        <strain evidence="2 3">NX02</strain>
        <plasmid evidence="3">Plasmid pNXO2</plasmid>
    </source>
</reference>
<gene>
    <name evidence="2" type="ORF">NX02_p0665</name>
</gene>
<evidence type="ECO:0000256" key="1">
    <source>
        <dbReference type="SAM" id="Phobius"/>
    </source>
</evidence>
<sequence>MAHLSDAEMINWMALYTATALCCAIAMALAILVLACRLWREKAWAQLRSAKDVALFLPKSWWRWQKLYLLSTPVTLAIVSSFGFTLRWS</sequence>
<keyword evidence="1" id="KW-0472">Membrane</keyword>
<keyword evidence="1" id="KW-1133">Transmembrane helix</keyword>
<dbReference type="EMBL" id="CP011450">
    <property type="protein sequence ID" value="AKH18774.1"/>
    <property type="molecule type" value="Genomic_DNA"/>
</dbReference>
<dbReference type="KEGG" id="ssan:NX02_p0665"/>
<keyword evidence="1" id="KW-0812">Transmembrane</keyword>
<keyword evidence="2" id="KW-0614">Plasmid</keyword>
<name>A0A0F7JTX0_9SPHN</name>